<dbReference type="InterPro" id="IPR001320">
    <property type="entry name" value="Iontro_rcpt_C"/>
</dbReference>
<dbReference type="Pfam" id="PF00060">
    <property type="entry name" value="Lig_chan"/>
    <property type="match status" value="1"/>
</dbReference>
<dbReference type="Gene3D" id="3.40.190.10">
    <property type="entry name" value="Periplasmic binding protein-like II"/>
    <property type="match status" value="1"/>
</dbReference>
<dbReference type="GO" id="GO:0015276">
    <property type="term" value="F:ligand-gated monoatomic ion channel activity"/>
    <property type="evidence" value="ECO:0007669"/>
    <property type="project" value="InterPro"/>
</dbReference>
<evidence type="ECO:0000256" key="5">
    <source>
        <dbReference type="ARBA" id="ARBA00022692"/>
    </source>
</evidence>
<feature type="domain" description="Ionotropic glutamate receptor C-terminal" evidence="15">
    <location>
        <begin position="214"/>
        <end position="557"/>
    </location>
</feature>
<keyword evidence="6 13" id="KW-1133">Transmembrane helix</keyword>
<feature type="chain" id="PRO_5043385502" description="Ionotropic glutamate receptor C-terminal domain-containing protein" evidence="14">
    <location>
        <begin position="25"/>
        <end position="652"/>
    </location>
</feature>
<name>A0AAW2EHZ1_9HYME</name>
<organism evidence="16 17">
    <name type="scientific">Cardiocondyla obscurior</name>
    <dbReference type="NCBI Taxonomy" id="286306"/>
    <lineage>
        <taxon>Eukaryota</taxon>
        <taxon>Metazoa</taxon>
        <taxon>Ecdysozoa</taxon>
        <taxon>Arthropoda</taxon>
        <taxon>Hexapoda</taxon>
        <taxon>Insecta</taxon>
        <taxon>Pterygota</taxon>
        <taxon>Neoptera</taxon>
        <taxon>Endopterygota</taxon>
        <taxon>Hymenoptera</taxon>
        <taxon>Apocrita</taxon>
        <taxon>Aculeata</taxon>
        <taxon>Formicoidea</taxon>
        <taxon>Formicidae</taxon>
        <taxon>Myrmicinae</taxon>
        <taxon>Cardiocondyla</taxon>
    </lineage>
</organism>
<keyword evidence="4" id="KW-1003">Cell membrane</keyword>
<keyword evidence="8 13" id="KW-0472">Membrane</keyword>
<comment type="caution">
    <text evidence="16">The sequence shown here is derived from an EMBL/GenBank/DDBJ whole genome shotgun (WGS) entry which is preliminary data.</text>
</comment>
<evidence type="ECO:0000256" key="7">
    <source>
        <dbReference type="ARBA" id="ARBA00023065"/>
    </source>
</evidence>
<keyword evidence="12" id="KW-0407">Ion channel</keyword>
<evidence type="ECO:0000313" key="16">
    <source>
        <dbReference type="EMBL" id="KAL0103329.1"/>
    </source>
</evidence>
<protein>
    <recommendedName>
        <fullName evidence="15">Ionotropic glutamate receptor C-terminal domain-containing protein</fullName>
    </recommendedName>
</protein>
<keyword evidence="10" id="KW-0325">Glycoprotein</keyword>
<dbReference type="Gene3D" id="1.10.287.70">
    <property type="match status" value="1"/>
</dbReference>
<evidence type="ECO:0000256" key="4">
    <source>
        <dbReference type="ARBA" id="ARBA00022475"/>
    </source>
</evidence>
<proteinExistence type="inferred from homology"/>
<feature type="transmembrane region" description="Helical" evidence="13">
    <location>
        <begin position="575"/>
        <end position="595"/>
    </location>
</feature>
<feature type="transmembrane region" description="Helical" evidence="13">
    <location>
        <begin position="392"/>
        <end position="418"/>
    </location>
</feature>
<evidence type="ECO:0000256" key="9">
    <source>
        <dbReference type="ARBA" id="ARBA00023170"/>
    </source>
</evidence>
<evidence type="ECO:0000256" key="3">
    <source>
        <dbReference type="ARBA" id="ARBA00022448"/>
    </source>
</evidence>
<dbReference type="SUPFAM" id="SSF53850">
    <property type="entry name" value="Periplasmic binding protein-like II"/>
    <property type="match status" value="1"/>
</dbReference>
<evidence type="ECO:0000256" key="6">
    <source>
        <dbReference type="ARBA" id="ARBA00022989"/>
    </source>
</evidence>
<reference evidence="16 17" key="1">
    <citation type="submission" date="2023-03" db="EMBL/GenBank/DDBJ databases">
        <title>High recombination rates correlate with genetic variation in Cardiocondyla obscurior ants.</title>
        <authorList>
            <person name="Errbii M."/>
        </authorList>
    </citation>
    <scope>NUCLEOTIDE SEQUENCE [LARGE SCALE GENOMIC DNA]</scope>
    <source>
        <strain evidence="16">Alpha-2009</strain>
        <tissue evidence="16">Whole body</tissue>
    </source>
</reference>
<evidence type="ECO:0000256" key="2">
    <source>
        <dbReference type="ARBA" id="ARBA00008685"/>
    </source>
</evidence>
<accession>A0AAW2EHZ1</accession>
<dbReference type="GO" id="GO:0050906">
    <property type="term" value="P:detection of stimulus involved in sensory perception"/>
    <property type="evidence" value="ECO:0007669"/>
    <property type="project" value="UniProtKB-ARBA"/>
</dbReference>
<keyword evidence="14" id="KW-0732">Signal</keyword>
<keyword evidence="9" id="KW-0675">Receptor</keyword>
<keyword evidence="17" id="KW-1185">Reference proteome</keyword>
<dbReference type="Proteomes" id="UP001430953">
    <property type="component" value="Unassembled WGS sequence"/>
</dbReference>
<comment type="subcellular location">
    <subcellularLocation>
        <location evidence="1">Cell membrane</location>
        <topology evidence="1">Multi-pass membrane protein</topology>
    </subcellularLocation>
</comment>
<sequence length="652" mass="75490">MINTIARSTAILFFVLGTKPLTESVGINNYFRLIHDVHKYYRTSCVIFLRSANYDLNTTTLVHAWSREFSRQQRMTVTITFARLASEYTSYRANITRPLFVVLLDTKESMSEFAEATKRIKPISFPIWLVVFLQRPGNPLEEHCRRPTANVFNVDFSTQMLVVCYARPILVEWYALRDNRTRTFDLALWTPNRGLLLRTRKSIYARRSNMHGDVVRVTSVKNSPLVSYRNGTLDGFFGQVLIELSKEMNFTIEILKPVEGFGSWSEENRKWIGSIGQLVANKADIGVSAFTMTTRRQKVIDFSVPLIRSRYRLFFKEPQTAYVQWTLYLKTFSYGIWISLMMIIITTSILLTFMKAKGYFSLRLLFDNYISVWGIYCQQGLPEFPKESPIRLVFLSLYISSIIILAVYSASLISYLALSTPRLPFSTLEGYVKDGTYKFIVMRNSAEYDVPSRAKDAILLKMYDLLEKKAFLPHRLSEGFKQMCEKSNLAFYTTEVFHQAINFQIKCNVVYIDTGRIDNLAMTLTKGNPYTSFINYHLRRFQLNGVMGKLKNKYLSKKLDFSGYMSYGVVDLSDITPSLTMVGASMIVALLVLIIEKGYYLYNNRSKNNKLAIKKFNYNLGVRNQLQKRNNQNLTININQKLYNTRPIGYWP</sequence>
<dbReference type="GO" id="GO:0005886">
    <property type="term" value="C:plasma membrane"/>
    <property type="evidence" value="ECO:0007669"/>
    <property type="project" value="UniProtKB-SubCell"/>
</dbReference>
<feature type="transmembrane region" description="Helical" evidence="13">
    <location>
        <begin position="334"/>
        <end position="354"/>
    </location>
</feature>
<evidence type="ECO:0000313" key="17">
    <source>
        <dbReference type="Proteomes" id="UP001430953"/>
    </source>
</evidence>
<comment type="similarity">
    <text evidence="2">Belongs to the glutamate-gated ion channel (TC 1.A.10.1) family.</text>
</comment>
<dbReference type="PANTHER" id="PTHR42643:SF30">
    <property type="entry name" value="IONOTROPIC RECEPTOR 40A-RELATED"/>
    <property type="match status" value="1"/>
</dbReference>
<evidence type="ECO:0000256" key="11">
    <source>
        <dbReference type="ARBA" id="ARBA00023286"/>
    </source>
</evidence>
<evidence type="ECO:0000259" key="15">
    <source>
        <dbReference type="SMART" id="SM00079"/>
    </source>
</evidence>
<evidence type="ECO:0000256" key="10">
    <source>
        <dbReference type="ARBA" id="ARBA00023180"/>
    </source>
</evidence>
<dbReference type="PANTHER" id="PTHR42643">
    <property type="entry name" value="IONOTROPIC RECEPTOR 20A-RELATED"/>
    <property type="match status" value="1"/>
</dbReference>
<evidence type="ECO:0000256" key="8">
    <source>
        <dbReference type="ARBA" id="ARBA00023136"/>
    </source>
</evidence>
<dbReference type="Pfam" id="PF10613">
    <property type="entry name" value="Lig_chan-Glu_bd"/>
    <property type="match status" value="1"/>
</dbReference>
<evidence type="ECO:0000256" key="13">
    <source>
        <dbReference type="SAM" id="Phobius"/>
    </source>
</evidence>
<dbReference type="InterPro" id="IPR052192">
    <property type="entry name" value="Insect_Ionotropic_Sensory_Rcpt"/>
</dbReference>
<keyword evidence="11" id="KW-1071">Ligand-gated ion channel</keyword>
<dbReference type="AlphaFoldDB" id="A0AAW2EHZ1"/>
<keyword evidence="5 13" id="KW-0812">Transmembrane</keyword>
<evidence type="ECO:0000256" key="14">
    <source>
        <dbReference type="SAM" id="SignalP"/>
    </source>
</evidence>
<feature type="signal peptide" evidence="14">
    <location>
        <begin position="1"/>
        <end position="24"/>
    </location>
</feature>
<keyword evidence="7" id="KW-0406">Ion transport</keyword>
<dbReference type="EMBL" id="JADYXP020000021">
    <property type="protein sequence ID" value="KAL0103329.1"/>
    <property type="molecule type" value="Genomic_DNA"/>
</dbReference>
<dbReference type="InterPro" id="IPR019594">
    <property type="entry name" value="Glu/Gly-bd"/>
</dbReference>
<gene>
    <name evidence="16" type="ORF">PUN28_017542</name>
</gene>
<evidence type="ECO:0000256" key="12">
    <source>
        <dbReference type="ARBA" id="ARBA00023303"/>
    </source>
</evidence>
<evidence type="ECO:0000256" key="1">
    <source>
        <dbReference type="ARBA" id="ARBA00004651"/>
    </source>
</evidence>
<dbReference type="SMART" id="SM00079">
    <property type="entry name" value="PBPe"/>
    <property type="match status" value="1"/>
</dbReference>
<keyword evidence="3" id="KW-0813">Transport</keyword>